<gene>
    <name evidence="2" type="ORF">M0638_25920</name>
</gene>
<feature type="transmembrane region" description="Helical" evidence="1">
    <location>
        <begin position="51"/>
        <end position="76"/>
    </location>
</feature>
<reference evidence="2" key="1">
    <citation type="submission" date="2022-04" db="EMBL/GenBank/DDBJ databases">
        <title>Roseomonas acroporae sp. nov., isolated from coral Acropora digitifera.</title>
        <authorList>
            <person name="Sun H."/>
        </authorList>
    </citation>
    <scope>NUCLEOTIDE SEQUENCE</scope>
    <source>
        <strain evidence="2">NAR14</strain>
    </source>
</reference>
<organism evidence="2 3">
    <name type="scientific">Roseomonas acroporae</name>
    <dbReference type="NCBI Taxonomy" id="2937791"/>
    <lineage>
        <taxon>Bacteria</taxon>
        <taxon>Pseudomonadati</taxon>
        <taxon>Pseudomonadota</taxon>
        <taxon>Alphaproteobacteria</taxon>
        <taxon>Acetobacterales</taxon>
        <taxon>Roseomonadaceae</taxon>
        <taxon>Roseomonas</taxon>
    </lineage>
</organism>
<keyword evidence="3" id="KW-1185">Reference proteome</keyword>
<protein>
    <submittedName>
        <fullName evidence="2">DUF2939 domain-containing protein</fullName>
    </submittedName>
</protein>
<dbReference type="AlphaFoldDB" id="A0A9X2BWH4"/>
<keyword evidence="1" id="KW-0812">Transmembrane</keyword>
<dbReference type="Pfam" id="PF11159">
    <property type="entry name" value="DUF2939"/>
    <property type="match status" value="1"/>
</dbReference>
<evidence type="ECO:0000313" key="3">
    <source>
        <dbReference type="Proteomes" id="UP001139516"/>
    </source>
</evidence>
<name>A0A9X2BWH4_9PROT</name>
<proteinExistence type="predicted"/>
<dbReference type="RefSeq" id="WP_248669846.1">
    <property type="nucleotide sequence ID" value="NZ_JALPRX010000147.1"/>
</dbReference>
<dbReference type="EMBL" id="JALPRX010000147">
    <property type="protein sequence ID" value="MCK8787798.1"/>
    <property type="molecule type" value="Genomic_DNA"/>
</dbReference>
<dbReference type="InterPro" id="IPR021330">
    <property type="entry name" value="DUF2939"/>
</dbReference>
<dbReference type="Proteomes" id="UP001139516">
    <property type="component" value="Unassembled WGS sequence"/>
</dbReference>
<evidence type="ECO:0000313" key="2">
    <source>
        <dbReference type="EMBL" id="MCK8787798.1"/>
    </source>
</evidence>
<comment type="caution">
    <text evidence="2">The sequence shown here is derived from an EMBL/GenBank/DDBJ whole genome shotgun (WGS) entry which is preliminary data.</text>
</comment>
<accession>A0A9X2BWH4</accession>
<evidence type="ECO:0000256" key="1">
    <source>
        <dbReference type="SAM" id="Phobius"/>
    </source>
</evidence>
<keyword evidence="1" id="KW-1133">Transmembrane helix</keyword>
<keyword evidence="1" id="KW-0472">Membrane</keyword>
<sequence length="204" mass="21902">MSRASIWDEVWADYDRRHPPAPVPPASRPPSARLLASRAALAPARAARPRALAGMLLVGILALLGAWTGTAGYSVLEVARHVDAADAPSLEGRVDWPSLRRSLMAAFHGAVPAGPDDETFLHAMASDMARRAATPGALLTMIRDRLRPDAFLPPVPLLQAVRSMRVIGAGTMELDLGDRLTLRLATDPAAPLRWQIVAVRFTDA</sequence>